<dbReference type="InterPro" id="IPR036188">
    <property type="entry name" value="FAD/NAD-bd_sf"/>
</dbReference>
<evidence type="ECO:0000256" key="4">
    <source>
        <dbReference type="ARBA" id="ARBA00023002"/>
    </source>
</evidence>
<protein>
    <recommendedName>
        <fullName evidence="8">L-2-hydroxyglutarate dehydrogenase, mitochondrial</fullName>
        <ecNumber evidence="7">1.1.99.2</ecNumber>
    </recommendedName>
</protein>
<accession>A0AAV0F853</accession>
<keyword evidence="11" id="KW-1185">Reference proteome</keyword>
<organism evidence="10 11">
    <name type="scientific">Cuscuta epithymum</name>
    <dbReference type="NCBI Taxonomy" id="186058"/>
    <lineage>
        <taxon>Eukaryota</taxon>
        <taxon>Viridiplantae</taxon>
        <taxon>Streptophyta</taxon>
        <taxon>Embryophyta</taxon>
        <taxon>Tracheophyta</taxon>
        <taxon>Spermatophyta</taxon>
        <taxon>Magnoliopsida</taxon>
        <taxon>eudicotyledons</taxon>
        <taxon>Gunneridae</taxon>
        <taxon>Pentapetalae</taxon>
        <taxon>asterids</taxon>
        <taxon>lamiids</taxon>
        <taxon>Solanales</taxon>
        <taxon>Convolvulaceae</taxon>
        <taxon>Cuscuteae</taxon>
        <taxon>Cuscuta</taxon>
        <taxon>Cuscuta subgen. Cuscuta</taxon>
    </lineage>
</organism>
<dbReference type="InterPro" id="IPR006076">
    <property type="entry name" value="FAD-dep_OxRdtase"/>
</dbReference>
<keyword evidence="2" id="KW-0285">Flavoprotein</keyword>
<reference evidence="10" key="1">
    <citation type="submission" date="2022-07" db="EMBL/GenBank/DDBJ databases">
        <authorList>
            <person name="Macas J."/>
            <person name="Novak P."/>
            <person name="Neumann P."/>
        </authorList>
    </citation>
    <scope>NUCLEOTIDE SEQUENCE</scope>
</reference>
<dbReference type="GO" id="GO:0047545">
    <property type="term" value="F:(S)-2-hydroxyglutarate dehydrogenase activity"/>
    <property type="evidence" value="ECO:0007669"/>
    <property type="project" value="UniProtKB-EC"/>
</dbReference>
<sequence length="139" mass="15038">MCEARGSRSTIFKSTSLALSTCTIMKRVNSTADGIFRFVKERSRSCRRSMEASISSSSGGEGYEWVRKERVDAVVVGAGVVGIAVARELAVKQGREVLVIDSAPTFGTGTSSRNSEVIHAGIYYPPHSLKETNSQMEKS</sequence>
<comment type="cofactor">
    <cofactor evidence="1">
        <name>FAD</name>
        <dbReference type="ChEBI" id="CHEBI:57692"/>
    </cofactor>
</comment>
<evidence type="ECO:0000256" key="6">
    <source>
        <dbReference type="ARBA" id="ARBA00037941"/>
    </source>
</evidence>
<proteinExistence type="inferred from homology"/>
<dbReference type="Pfam" id="PF01266">
    <property type="entry name" value="DAO"/>
    <property type="match status" value="1"/>
</dbReference>
<comment type="catalytic activity">
    <reaction evidence="5">
        <text>(S)-2-hydroxyglutarate + A = 2-oxoglutarate + AH2</text>
        <dbReference type="Rhea" id="RHEA:21252"/>
        <dbReference type="ChEBI" id="CHEBI:13193"/>
        <dbReference type="ChEBI" id="CHEBI:16782"/>
        <dbReference type="ChEBI" id="CHEBI:16810"/>
        <dbReference type="ChEBI" id="CHEBI:17499"/>
        <dbReference type="EC" id="1.1.99.2"/>
    </reaction>
</comment>
<name>A0AAV0F853_9ASTE</name>
<dbReference type="AlphaFoldDB" id="A0AAV0F853"/>
<keyword evidence="4" id="KW-0560">Oxidoreductase</keyword>
<gene>
    <name evidence="10" type="ORF">CEPIT_LOCUS31611</name>
</gene>
<feature type="domain" description="FAD dependent oxidoreductase" evidence="9">
    <location>
        <begin position="72"/>
        <end position="127"/>
    </location>
</feature>
<evidence type="ECO:0000256" key="1">
    <source>
        <dbReference type="ARBA" id="ARBA00001974"/>
    </source>
</evidence>
<dbReference type="PANTHER" id="PTHR43104:SF4">
    <property type="entry name" value="L-2-HYDROXYGLUTARATE DEHYDROGENASE, MITOCHONDRIAL"/>
    <property type="match status" value="1"/>
</dbReference>
<evidence type="ECO:0000256" key="2">
    <source>
        <dbReference type="ARBA" id="ARBA00022630"/>
    </source>
</evidence>
<comment type="caution">
    <text evidence="10">The sequence shown here is derived from an EMBL/GenBank/DDBJ whole genome shotgun (WGS) entry which is preliminary data.</text>
</comment>
<comment type="similarity">
    <text evidence="6">Belongs to the L2HGDH family.</text>
</comment>
<evidence type="ECO:0000256" key="8">
    <source>
        <dbReference type="ARBA" id="ARBA00041137"/>
    </source>
</evidence>
<evidence type="ECO:0000256" key="3">
    <source>
        <dbReference type="ARBA" id="ARBA00022827"/>
    </source>
</evidence>
<dbReference type="SUPFAM" id="SSF51905">
    <property type="entry name" value="FAD/NAD(P)-binding domain"/>
    <property type="match status" value="1"/>
</dbReference>
<evidence type="ECO:0000256" key="7">
    <source>
        <dbReference type="ARBA" id="ARBA00038878"/>
    </source>
</evidence>
<evidence type="ECO:0000313" key="11">
    <source>
        <dbReference type="Proteomes" id="UP001152523"/>
    </source>
</evidence>
<evidence type="ECO:0000313" key="10">
    <source>
        <dbReference type="EMBL" id="CAH9131718.1"/>
    </source>
</evidence>
<dbReference type="Proteomes" id="UP001152523">
    <property type="component" value="Unassembled WGS sequence"/>
</dbReference>
<dbReference type="EC" id="1.1.99.2" evidence="7"/>
<dbReference type="Gene3D" id="3.50.50.60">
    <property type="entry name" value="FAD/NAD(P)-binding domain"/>
    <property type="match status" value="1"/>
</dbReference>
<keyword evidence="3" id="KW-0274">FAD</keyword>
<evidence type="ECO:0000256" key="5">
    <source>
        <dbReference type="ARBA" id="ARBA00036066"/>
    </source>
</evidence>
<evidence type="ECO:0000259" key="9">
    <source>
        <dbReference type="Pfam" id="PF01266"/>
    </source>
</evidence>
<dbReference type="PANTHER" id="PTHR43104">
    <property type="entry name" value="L-2-HYDROXYGLUTARATE DEHYDROGENASE, MITOCHONDRIAL"/>
    <property type="match status" value="1"/>
</dbReference>
<dbReference type="EMBL" id="CAMAPF010000966">
    <property type="protein sequence ID" value="CAH9131718.1"/>
    <property type="molecule type" value="Genomic_DNA"/>
</dbReference>